<reference evidence="2 3" key="1">
    <citation type="submission" date="2021-06" db="EMBL/GenBank/DDBJ databases">
        <title>Caerostris darwini draft genome.</title>
        <authorList>
            <person name="Kono N."/>
            <person name="Arakawa K."/>
        </authorList>
    </citation>
    <scope>NUCLEOTIDE SEQUENCE [LARGE SCALE GENOMIC DNA]</scope>
</reference>
<keyword evidence="3" id="KW-1185">Reference proteome</keyword>
<evidence type="ECO:0000313" key="3">
    <source>
        <dbReference type="Proteomes" id="UP001054837"/>
    </source>
</evidence>
<name>A0AAV4P8C5_9ARAC</name>
<proteinExistence type="predicted"/>
<evidence type="ECO:0000313" key="2">
    <source>
        <dbReference type="EMBL" id="GIX92738.1"/>
    </source>
</evidence>
<dbReference type="Proteomes" id="UP001054837">
    <property type="component" value="Unassembled WGS sequence"/>
</dbReference>
<feature type="transmembrane region" description="Helical" evidence="1">
    <location>
        <begin position="23"/>
        <end position="42"/>
    </location>
</feature>
<sequence>MEEISRRHVCGNTFWDQFVPDTLLEFLLSLVATKILIFFPLFSGNDCDRNSGCHRAYEAVPSCCEPILVISVSTPVQFASGIEMVMSRKYPIFLQTIARPIRQSKGLK</sequence>
<evidence type="ECO:0000256" key="1">
    <source>
        <dbReference type="SAM" id="Phobius"/>
    </source>
</evidence>
<protein>
    <submittedName>
        <fullName evidence="2">Uncharacterized protein</fullName>
    </submittedName>
</protein>
<organism evidence="2 3">
    <name type="scientific">Caerostris darwini</name>
    <dbReference type="NCBI Taxonomy" id="1538125"/>
    <lineage>
        <taxon>Eukaryota</taxon>
        <taxon>Metazoa</taxon>
        <taxon>Ecdysozoa</taxon>
        <taxon>Arthropoda</taxon>
        <taxon>Chelicerata</taxon>
        <taxon>Arachnida</taxon>
        <taxon>Araneae</taxon>
        <taxon>Araneomorphae</taxon>
        <taxon>Entelegynae</taxon>
        <taxon>Araneoidea</taxon>
        <taxon>Araneidae</taxon>
        <taxon>Caerostris</taxon>
    </lineage>
</organism>
<keyword evidence="1" id="KW-1133">Transmembrane helix</keyword>
<dbReference type="AlphaFoldDB" id="A0AAV4P8C5"/>
<keyword evidence="1" id="KW-0472">Membrane</keyword>
<keyword evidence="1" id="KW-0812">Transmembrane</keyword>
<accession>A0AAV4P8C5</accession>
<dbReference type="EMBL" id="BPLQ01002422">
    <property type="protein sequence ID" value="GIX92738.1"/>
    <property type="molecule type" value="Genomic_DNA"/>
</dbReference>
<gene>
    <name evidence="2" type="ORF">CDAR_172891</name>
</gene>
<comment type="caution">
    <text evidence="2">The sequence shown here is derived from an EMBL/GenBank/DDBJ whole genome shotgun (WGS) entry which is preliminary data.</text>
</comment>